<sequence>MVDAQAAISITRGGNATEEAFFNRIFPERNSGMRFNFDNIREFLHDPLIAIIATDLTADENLDNIEMVLKRIGREKSEKSSSVVEETTSGVHKFLLLSKESTEEATQYETSSGEISSEHISTIHSIPNLCREILWREPQIPEPFLLPGLHCEKRLVWRMLQECFCTELLFYIIH</sequence>
<name>A0A8J2Q0V8_9BILA</name>
<gene>
    <name evidence="1" type="ORF">CJOHNSTONI_LOCUS1566</name>
</gene>
<keyword evidence="2" id="KW-1185">Reference proteome</keyword>
<protein>
    <submittedName>
        <fullName evidence="1">Uncharacterized protein</fullName>
    </submittedName>
</protein>
<evidence type="ECO:0000313" key="1">
    <source>
        <dbReference type="EMBL" id="CAG9531143.1"/>
    </source>
</evidence>
<dbReference type="EMBL" id="CAKAEH010000478">
    <property type="protein sequence ID" value="CAG9531143.1"/>
    <property type="molecule type" value="Genomic_DNA"/>
</dbReference>
<reference evidence="1" key="1">
    <citation type="submission" date="2021-09" db="EMBL/GenBank/DDBJ databases">
        <authorList>
            <consortium name="Pathogen Informatics"/>
        </authorList>
    </citation>
    <scope>NUCLEOTIDE SEQUENCE</scope>
</reference>
<dbReference type="AlphaFoldDB" id="A0A8J2Q0V8"/>
<accession>A0A8J2Q0V8</accession>
<organism evidence="1 2">
    <name type="scientific">Cercopithifilaria johnstoni</name>
    <dbReference type="NCBI Taxonomy" id="2874296"/>
    <lineage>
        <taxon>Eukaryota</taxon>
        <taxon>Metazoa</taxon>
        <taxon>Ecdysozoa</taxon>
        <taxon>Nematoda</taxon>
        <taxon>Chromadorea</taxon>
        <taxon>Rhabditida</taxon>
        <taxon>Spirurina</taxon>
        <taxon>Spiruromorpha</taxon>
        <taxon>Filarioidea</taxon>
        <taxon>Onchocercidae</taxon>
        <taxon>Cercopithifilaria</taxon>
    </lineage>
</organism>
<dbReference type="Proteomes" id="UP000746747">
    <property type="component" value="Unassembled WGS sequence"/>
</dbReference>
<comment type="caution">
    <text evidence="1">The sequence shown here is derived from an EMBL/GenBank/DDBJ whole genome shotgun (WGS) entry which is preliminary data.</text>
</comment>
<dbReference type="OrthoDB" id="5826249at2759"/>
<proteinExistence type="predicted"/>
<evidence type="ECO:0000313" key="2">
    <source>
        <dbReference type="Proteomes" id="UP000746747"/>
    </source>
</evidence>